<keyword evidence="8" id="KW-0547">Nucleotide-binding</keyword>
<dbReference type="PROSITE" id="PS51192">
    <property type="entry name" value="HELICASE_ATP_BIND_1"/>
    <property type="match status" value="1"/>
</dbReference>
<feature type="compositionally biased region" description="Polar residues" evidence="4">
    <location>
        <begin position="20"/>
        <end position="32"/>
    </location>
</feature>
<keyword evidence="8" id="KW-0347">Helicase</keyword>
<dbReference type="Gene3D" id="3.40.50.10810">
    <property type="entry name" value="Tandem AAA-ATPase domain"/>
    <property type="match status" value="1"/>
</dbReference>
<feature type="region of interest" description="Disordered" evidence="4">
    <location>
        <begin position="16"/>
        <end position="35"/>
    </location>
</feature>
<protein>
    <submittedName>
        <fullName evidence="8">Putative helicase carboxy-terminal domain protein</fullName>
    </submittedName>
</protein>
<evidence type="ECO:0000256" key="1">
    <source>
        <dbReference type="ARBA" id="ARBA00004123"/>
    </source>
</evidence>
<feature type="region of interest" description="Disordered" evidence="4">
    <location>
        <begin position="768"/>
        <end position="802"/>
    </location>
</feature>
<feature type="compositionally biased region" description="Low complexity" evidence="4">
    <location>
        <begin position="228"/>
        <end position="262"/>
    </location>
</feature>
<feature type="compositionally biased region" description="Acidic residues" evidence="4">
    <location>
        <begin position="1136"/>
        <end position="1166"/>
    </location>
</feature>
<evidence type="ECO:0000256" key="4">
    <source>
        <dbReference type="SAM" id="MobiDB-lite"/>
    </source>
</evidence>
<feature type="compositionally biased region" description="Acidic residues" evidence="4">
    <location>
        <begin position="786"/>
        <end position="800"/>
    </location>
</feature>
<feature type="domain" description="Helicase C-terminal" evidence="6">
    <location>
        <begin position="611"/>
        <end position="765"/>
    </location>
</feature>
<dbReference type="CDD" id="cd18793">
    <property type="entry name" value="SF2_C_SNF"/>
    <property type="match status" value="1"/>
</dbReference>
<comment type="subcellular location">
    <subcellularLocation>
        <location evidence="1">Nucleus</location>
    </subcellularLocation>
</comment>
<feature type="region of interest" description="Disordered" evidence="4">
    <location>
        <begin position="877"/>
        <end position="1008"/>
    </location>
</feature>
<evidence type="ECO:0000313" key="8">
    <source>
        <dbReference type="EMBL" id="KAA6396141.1"/>
    </source>
</evidence>
<dbReference type="GO" id="GO:0005524">
    <property type="term" value="F:ATP binding"/>
    <property type="evidence" value="ECO:0007669"/>
    <property type="project" value="InterPro"/>
</dbReference>
<dbReference type="GO" id="GO:0004386">
    <property type="term" value="F:helicase activity"/>
    <property type="evidence" value="ECO:0007669"/>
    <property type="project" value="UniProtKB-KW"/>
</dbReference>
<comment type="caution">
    <text evidence="8">The sequence shown here is derived from an EMBL/GenBank/DDBJ whole genome shotgun (WGS) entry which is preliminary data.</text>
</comment>
<dbReference type="Gene3D" id="3.40.50.300">
    <property type="entry name" value="P-loop containing nucleotide triphosphate hydrolases"/>
    <property type="match status" value="1"/>
</dbReference>
<feature type="region of interest" description="Disordered" evidence="4">
    <location>
        <begin position="195"/>
        <end position="267"/>
    </location>
</feature>
<feature type="compositionally biased region" description="Basic residues" evidence="4">
    <location>
        <begin position="1046"/>
        <end position="1062"/>
    </location>
</feature>
<dbReference type="SMART" id="SM00487">
    <property type="entry name" value="DEXDc"/>
    <property type="match status" value="1"/>
</dbReference>
<feature type="compositionally biased region" description="Basic residues" evidence="4">
    <location>
        <begin position="1172"/>
        <end position="1184"/>
    </location>
</feature>
<dbReference type="InterPro" id="IPR014001">
    <property type="entry name" value="Helicase_ATP-bd"/>
</dbReference>
<feature type="region of interest" description="Disordered" evidence="4">
    <location>
        <begin position="1026"/>
        <end position="1201"/>
    </location>
</feature>
<dbReference type="PANTHER" id="PTHR45766:SF6">
    <property type="entry name" value="SWI_SNF-RELATED MATRIX-ASSOCIATED ACTIN-DEPENDENT REGULATOR OF CHROMATIN SUBFAMILY A-LIKE PROTEIN 1"/>
    <property type="match status" value="1"/>
</dbReference>
<dbReference type="GO" id="GO:0006281">
    <property type="term" value="P:DNA repair"/>
    <property type="evidence" value="ECO:0007669"/>
    <property type="project" value="TreeGrafter"/>
</dbReference>
<feature type="region of interest" description="Disordered" evidence="4">
    <location>
        <begin position="570"/>
        <end position="594"/>
    </location>
</feature>
<evidence type="ECO:0000259" key="6">
    <source>
        <dbReference type="PROSITE" id="PS51194"/>
    </source>
</evidence>
<dbReference type="GO" id="GO:0031297">
    <property type="term" value="P:replication fork processing"/>
    <property type="evidence" value="ECO:0007669"/>
    <property type="project" value="TreeGrafter"/>
</dbReference>
<dbReference type="InterPro" id="IPR049730">
    <property type="entry name" value="SNF2/RAD54-like_C"/>
</dbReference>
<dbReference type="Pfam" id="PF00176">
    <property type="entry name" value="SNF2-rel_dom"/>
    <property type="match status" value="1"/>
</dbReference>
<keyword evidence="8" id="KW-0067">ATP-binding</keyword>
<keyword evidence="2" id="KW-0378">Hydrolase</keyword>
<feature type="compositionally biased region" description="Low complexity" evidence="4">
    <location>
        <begin position="1088"/>
        <end position="1105"/>
    </location>
</feature>
<dbReference type="Pfam" id="PF00271">
    <property type="entry name" value="Helicase_C"/>
    <property type="match status" value="1"/>
</dbReference>
<feature type="compositionally biased region" description="Basic and acidic residues" evidence="4">
    <location>
        <begin position="1074"/>
        <end position="1087"/>
    </location>
</feature>
<dbReference type="Proteomes" id="UP000324800">
    <property type="component" value="Unassembled WGS sequence"/>
</dbReference>
<feature type="compositionally biased region" description="Basic and acidic residues" evidence="4">
    <location>
        <begin position="988"/>
        <end position="999"/>
    </location>
</feature>
<dbReference type="OrthoDB" id="2801544at2759"/>
<name>A0A5J4WMN1_9EUKA</name>
<evidence type="ECO:0000259" key="5">
    <source>
        <dbReference type="PROSITE" id="PS51192"/>
    </source>
</evidence>
<dbReference type="InterPro" id="IPR027417">
    <property type="entry name" value="P-loop_NTPase"/>
</dbReference>
<dbReference type="InterPro" id="IPR038718">
    <property type="entry name" value="SNF2-like_sf"/>
</dbReference>
<dbReference type="PROSITE" id="PS51467">
    <property type="entry name" value="HARP"/>
    <property type="match status" value="1"/>
</dbReference>
<dbReference type="GO" id="GO:0043596">
    <property type="term" value="C:nuclear replication fork"/>
    <property type="evidence" value="ECO:0007669"/>
    <property type="project" value="TreeGrafter"/>
</dbReference>
<dbReference type="GO" id="GO:0016787">
    <property type="term" value="F:hydrolase activity"/>
    <property type="evidence" value="ECO:0007669"/>
    <property type="project" value="UniProtKB-KW"/>
</dbReference>
<dbReference type="CDD" id="cd18010">
    <property type="entry name" value="DEXHc_HARP_SMARCAL1"/>
    <property type="match status" value="1"/>
</dbReference>
<dbReference type="InterPro" id="IPR000330">
    <property type="entry name" value="SNF2_N"/>
</dbReference>
<dbReference type="PROSITE" id="PS51194">
    <property type="entry name" value="HELICASE_CTER"/>
    <property type="match status" value="1"/>
</dbReference>
<evidence type="ECO:0000259" key="7">
    <source>
        <dbReference type="PROSITE" id="PS51467"/>
    </source>
</evidence>
<accession>A0A5J4WMN1</accession>
<feature type="domain" description="Helicase ATP-binding" evidence="5">
    <location>
        <begin position="292"/>
        <end position="451"/>
    </location>
</feature>
<dbReference type="EMBL" id="SNRW01001506">
    <property type="protein sequence ID" value="KAA6396141.1"/>
    <property type="molecule type" value="Genomic_DNA"/>
</dbReference>
<evidence type="ECO:0000256" key="3">
    <source>
        <dbReference type="ARBA" id="ARBA00023242"/>
    </source>
</evidence>
<evidence type="ECO:0000313" key="9">
    <source>
        <dbReference type="Proteomes" id="UP000324800"/>
    </source>
</evidence>
<feature type="domain" description="HARP" evidence="7">
    <location>
        <begin position="80"/>
        <end position="163"/>
    </location>
</feature>
<dbReference type="InterPro" id="IPR010003">
    <property type="entry name" value="HARP_dom"/>
</dbReference>
<dbReference type="InterPro" id="IPR001650">
    <property type="entry name" value="Helicase_C-like"/>
</dbReference>
<sequence length="1314" mass="150104">MQGKPQAQSLLSKLHDKQKTQNQLPQNTSPNQVAPVAVSRIQPSTVVIPFTNTVQLAPIRNAATNQQPTEGKSWTSNLVSRPSFPRFNDYAMHTSGQGGFGQGLQKTDVQPLLDIITDIFRSIEGKEWNRDLRMWTFPIEQHLNVQKVLCERYFKVQNRSISPASFKLSILPSWVIRVFSQQNQDNKNVSSKIGLTKNVLSPNPQSTNISLSPSSEINQGQKYPLSKISQSTSQSTQQQQSQSSIHSNSNSQSSSNQSIHQHPPTAEEEQQLQLIPVALRSALFPFQKEGVIYAIRRQGRVLIGDEMGLGKTLQALAISCAYPEDWPLIVICPSTLRFHWADEIERWCGREMCPPGSVKAVLSSKDILTGKERAVVITYELCVRMINDVTRMKFNIAISDESHYLKNWKSKRAKMIFPVIRSCNRLLLLTGTPAINRPIELFTQLHTLRPDIFSTVSEFSNRYCGAQKKAAWTDMSGATNLTELHLLIGETVMIRRLKREVLKQLPPKRRMAVFLDVGTVNTKKLMSQVKKAFALPKKRKNIPIKIKINDNYGEGQLQEGNIFQQWQDNENEKQKDKDNADEEEEENGSQRQQQTTVLQAYVAAGLAKIGAVKEFIQDLMVSGHKFLVFAHHRAVLDGICEVFENDDDYIRIDGETPATSRHILVQYFQTSPRCKVAVLSLQAASTGLSLTEASQVVFAELCWTPGVLVQAEDRVHRIGQFNPVVCTYLLAKGSIDEVIWRMIARKLEVIGQTLNGVTERINADTSERKFTKKKKNNKDIQKEKEVQDEDEDEDDEEDELNDKSDIATFLGINVNKSNINIGNKPDKLSGSTLIQPKHDSQSIISQFFKPILADIPDPNMSSEAEIVFEEEIEEEFEVNNNNKQNKKQDGKQDGFGIQIEKGDNFDDFDDDEFEDKKDQSSSSSSQSLIMLHKPVVPMKQITPENMHEFMSTKQRGKKKQKDIQIDDILQDADTNIGVNDLNKKNKPPQKDKLKKEQKQQKKKKNITATQILIRTGEAFDLALDQSDNDKDDIQSDDDDDVIHEKKEKKKEKKRKVNKRQRLRLNSSDEDEEKEKDQTDVDSKEKNQIVDISNESSNNEIVISSDESFHSFIDNDEKTQNNSTKRNLRKNVKDEEQSNDIDSYDNDNDYNIEEEEDDDFGLEDLLELDNKGRVKQQKDKKKIKQNKSTLEKDQSDEEPPDANIQYNNTNSLQIDENQNIVDDENIYDMNLDFFGNDFKTTSVERKYKTAQEFDDEDDQIENNENFNYQMMQGDEFDQELDLDPEIITPIQKLKRKHCDDNTSNGNCNEQIEFDE</sequence>
<gene>
    <name evidence="8" type="ORF">EZS28_008335</name>
</gene>
<organism evidence="8 9">
    <name type="scientific">Streblomastix strix</name>
    <dbReference type="NCBI Taxonomy" id="222440"/>
    <lineage>
        <taxon>Eukaryota</taxon>
        <taxon>Metamonada</taxon>
        <taxon>Preaxostyla</taxon>
        <taxon>Oxymonadida</taxon>
        <taxon>Streblomastigidae</taxon>
        <taxon>Streblomastix</taxon>
    </lineage>
</organism>
<proteinExistence type="predicted"/>
<dbReference type="SMART" id="SM00490">
    <property type="entry name" value="HELICc"/>
    <property type="match status" value="1"/>
</dbReference>
<keyword evidence="3" id="KW-0539">Nucleus</keyword>
<dbReference type="SUPFAM" id="SSF52540">
    <property type="entry name" value="P-loop containing nucleoside triphosphate hydrolases"/>
    <property type="match status" value="2"/>
</dbReference>
<feature type="compositionally biased region" description="Polar residues" evidence="4">
    <location>
        <begin position="195"/>
        <end position="221"/>
    </location>
</feature>
<dbReference type="PANTHER" id="PTHR45766">
    <property type="entry name" value="DNA ANNEALING HELICASE AND ENDONUCLEASE ZRANB3 FAMILY MEMBER"/>
    <property type="match status" value="1"/>
</dbReference>
<feature type="compositionally biased region" description="Basic and acidic residues" evidence="4">
    <location>
        <begin position="1106"/>
        <end position="1118"/>
    </location>
</feature>
<evidence type="ECO:0000256" key="2">
    <source>
        <dbReference type="ARBA" id="ARBA00022801"/>
    </source>
</evidence>
<reference evidence="8 9" key="1">
    <citation type="submission" date="2019-03" db="EMBL/GenBank/DDBJ databases">
        <title>Single cell metagenomics reveals metabolic interactions within the superorganism composed of flagellate Streblomastix strix and complex community of Bacteroidetes bacteria on its surface.</title>
        <authorList>
            <person name="Treitli S.C."/>
            <person name="Kolisko M."/>
            <person name="Husnik F."/>
            <person name="Keeling P."/>
            <person name="Hampl V."/>
        </authorList>
    </citation>
    <scope>NUCLEOTIDE SEQUENCE [LARGE SCALE GENOMIC DNA]</scope>
    <source>
        <strain evidence="8">ST1C</strain>
    </source>
</reference>